<evidence type="ECO:0000256" key="22">
    <source>
        <dbReference type="PIRSR" id="PIRSR634016-4"/>
    </source>
</evidence>
<keyword evidence="17" id="KW-0325">Glycoprotein</keyword>
<dbReference type="Pfam" id="PF01433">
    <property type="entry name" value="Peptidase_M1"/>
    <property type="match status" value="1"/>
</dbReference>
<dbReference type="FunFam" id="2.60.40.1910:FF:000008">
    <property type="entry name" value="Aminopeptidase"/>
    <property type="match status" value="1"/>
</dbReference>
<dbReference type="GO" id="GO:0005886">
    <property type="term" value="C:plasma membrane"/>
    <property type="evidence" value="ECO:0007669"/>
    <property type="project" value="UniProtKB-SubCell"/>
</dbReference>
<dbReference type="FunFam" id="1.25.50.20:FF:000001">
    <property type="entry name" value="Aminopeptidase"/>
    <property type="match status" value="1"/>
</dbReference>
<reference evidence="27 28" key="1">
    <citation type="journal article" date="2007" name="Nature">
        <title>Evolution of genes and genomes on the Drosophila phylogeny.</title>
        <authorList>
            <consortium name="Drosophila 12 Genomes Consortium"/>
            <person name="Clark A.G."/>
            <person name="Eisen M.B."/>
            <person name="Smith D.R."/>
            <person name="Bergman C.M."/>
            <person name="Oliver B."/>
            <person name="Markow T.A."/>
            <person name="Kaufman T.C."/>
            <person name="Kellis M."/>
            <person name="Gelbart W."/>
            <person name="Iyer V.N."/>
            <person name="Pollard D.A."/>
            <person name="Sackton T.B."/>
            <person name="Larracuente A.M."/>
            <person name="Singh N.D."/>
            <person name="Abad J.P."/>
            <person name="Abt D.N."/>
            <person name="Adryan B."/>
            <person name="Aguade M."/>
            <person name="Akashi H."/>
            <person name="Anderson W.W."/>
            <person name="Aquadro C.F."/>
            <person name="Ardell D.H."/>
            <person name="Arguello R."/>
            <person name="Artieri C.G."/>
            <person name="Barbash D.A."/>
            <person name="Barker D."/>
            <person name="Barsanti P."/>
            <person name="Batterham P."/>
            <person name="Batzoglou S."/>
            <person name="Begun D."/>
            <person name="Bhutkar A."/>
            <person name="Blanco E."/>
            <person name="Bosak S.A."/>
            <person name="Bradley R.K."/>
            <person name="Brand A.D."/>
            <person name="Brent M.R."/>
            <person name="Brooks A.N."/>
            <person name="Brown R.H."/>
            <person name="Butlin R.K."/>
            <person name="Caggese C."/>
            <person name="Calvi B.R."/>
            <person name="Bernardo de Carvalho A."/>
            <person name="Caspi A."/>
            <person name="Castrezana S."/>
            <person name="Celniker S.E."/>
            <person name="Chang J.L."/>
            <person name="Chapple C."/>
            <person name="Chatterji S."/>
            <person name="Chinwalla A."/>
            <person name="Civetta A."/>
            <person name="Clifton S.W."/>
            <person name="Comeron J.M."/>
            <person name="Costello J.C."/>
            <person name="Coyne J.A."/>
            <person name="Daub J."/>
            <person name="David R.G."/>
            <person name="Delcher A.L."/>
            <person name="Delehaunty K."/>
            <person name="Do C.B."/>
            <person name="Ebling H."/>
            <person name="Edwards K."/>
            <person name="Eickbush T."/>
            <person name="Evans J.D."/>
            <person name="Filipski A."/>
            <person name="Findeiss S."/>
            <person name="Freyhult E."/>
            <person name="Fulton L."/>
            <person name="Fulton R."/>
            <person name="Garcia A.C."/>
            <person name="Gardiner A."/>
            <person name="Garfield D.A."/>
            <person name="Garvin B.E."/>
            <person name="Gibson G."/>
            <person name="Gilbert D."/>
            <person name="Gnerre S."/>
            <person name="Godfrey J."/>
            <person name="Good R."/>
            <person name="Gotea V."/>
            <person name="Gravely B."/>
            <person name="Greenberg A.J."/>
            <person name="Griffiths-Jones S."/>
            <person name="Gross S."/>
            <person name="Guigo R."/>
            <person name="Gustafson E.A."/>
            <person name="Haerty W."/>
            <person name="Hahn M.W."/>
            <person name="Halligan D.L."/>
            <person name="Halpern A.L."/>
            <person name="Halter G.M."/>
            <person name="Han M.V."/>
            <person name="Heger A."/>
            <person name="Hillier L."/>
            <person name="Hinrichs A.S."/>
            <person name="Holmes I."/>
            <person name="Hoskins R.A."/>
            <person name="Hubisz M.J."/>
            <person name="Hultmark D."/>
            <person name="Huntley M.A."/>
            <person name="Jaffe D.B."/>
            <person name="Jagadeeshan S."/>
            <person name="Jeck W.R."/>
            <person name="Johnson J."/>
            <person name="Jones C.D."/>
            <person name="Jordan W.C."/>
            <person name="Karpen G.H."/>
            <person name="Kataoka E."/>
            <person name="Keightley P.D."/>
            <person name="Kheradpour P."/>
            <person name="Kirkness E.F."/>
            <person name="Koerich L.B."/>
            <person name="Kristiansen K."/>
            <person name="Kudrna D."/>
            <person name="Kulathinal R.J."/>
            <person name="Kumar S."/>
            <person name="Kwok R."/>
            <person name="Lander E."/>
            <person name="Langley C.H."/>
            <person name="Lapoint R."/>
            <person name="Lazzaro B.P."/>
            <person name="Lee S.J."/>
            <person name="Levesque L."/>
            <person name="Li R."/>
            <person name="Lin C.F."/>
            <person name="Lin M.F."/>
            <person name="Lindblad-Toh K."/>
            <person name="Llopart A."/>
            <person name="Long M."/>
            <person name="Low L."/>
            <person name="Lozovsky E."/>
            <person name="Lu J."/>
            <person name="Luo M."/>
            <person name="Machado C.A."/>
            <person name="Makalowski W."/>
            <person name="Marzo M."/>
            <person name="Matsuda M."/>
            <person name="Matzkin L."/>
            <person name="McAllister B."/>
            <person name="McBride C.S."/>
            <person name="McKernan B."/>
            <person name="McKernan K."/>
            <person name="Mendez-Lago M."/>
            <person name="Minx P."/>
            <person name="Mollenhauer M.U."/>
            <person name="Montooth K."/>
            <person name="Mount S.M."/>
            <person name="Mu X."/>
            <person name="Myers E."/>
            <person name="Negre B."/>
            <person name="Newfeld S."/>
            <person name="Nielsen R."/>
            <person name="Noor M.A."/>
            <person name="O'Grady P."/>
            <person name="Pachter L."/>
            <person name="Papaceit M."/>
            <person name="Parisi M.J."/>
            <person name="Parisi M."/>
            <person name="Parts L."/>
            <person name="Pedersen J.S."/>
            <person name="Pesole G."/>
            <person name="Phillippy A.M."/>
            <person name="Ponting C.P."/>
            <person name="Pop M."/>
            <person name="Porcelli D."/>
            <person name="Powell J.R."/>
            <person name="Prohaska S."/>
            <person name="Pruitt K."/>
            <person name="Puig M."/>
            <person name="Quesneville H."/>
            <person name="Ram K.R."/>
            <person name="Rand D."/>
            <person name="Rasmussen M.D."/>
            <person name="Reed L.K."/>
            <person name="Reenan R."/>
            <person name="Reily A."/>
            <person name="Remington K.A."/>
            <person name="Rieger T.T."/>
            <person name="Ritchie M.G."/>
            <person name="Robin C."/>
            <person name="Rogers Y.H."/>
            <person name="Rohde C."/>
            <person name="Rozas J."/>
            <person name="Rubenfield M.J."/>
            <person name="Ruiz A."/>
            <person name="Russo S."/>
            <person name="Salzberg S.L."/>
            <person name="Sanchez-Gracia A."/>
            <person name="Saranga D.J."/>
            <person name="Sato H."/>
            <person name="Schaeffer S.W."/>
            <person name="Schatz M.C."/>
            <person name="Schlenke T."/>
            <person name="Schwartz R."/>
            <person name="Segarra C."/>
            <person name="Singh R.S."/>
            <person name="Sirot L."/>
            <person name="Sirota M."/>
            <person name="Sisneros N.B."/>
            <person name="Smith C.D."/>
            <person name="Smith T.F."/>
            <person name="Spieth J."/>
            <person name="Stage D.E."/>
            <person name="Stark A."/>
            <person name="Stephan W."/>
            <person name="Strausberg R.L."/>
            <person name="Strempel S."/>
            <person name="Sturgill D."/>
            <person name="Sutton G."/>
            <person name="Sutton G.G."/>
            <person name="Tao W."/>
            <person name="Teichmann S."/>
            <person name="Tobari Y.N."/>
            <person name="Tomimura Y."/>
            <person name="Tsolas J.M."/>
            <person name="Valente V.L."/>
            <person name="Venter E."/>
            <person name="Venter J.C."/>
            <person name="Vicario S."/>
            <person name="Vieira F.G."/>
            <person name="Vilella A.J."/>
            <person name="Villasante A."/>
            <person name="Walenz B."/>
            <person name="Wang J."/>
            <person name="Wasserman M."/>
            <person name="Watts T."/>
            <person name="Wilson D."/>
            <person name="Wilson R.K."/>
            <person name="Wing R.A."/>
            <person name="Wolfner M.F."/>
            <person name="Wong A."/>
            <person name="Wong G.K."/>
            <person name="Wu C.I."/>
            <person name="Wu G."/>
            <person name="Yamamoto D."/>
            <person name="Yang H.P."/>
            <person name="Yang S.P."/>
            <person name="Yorke J.A."/>
            <person name="Yoshida K."/>
            <person name="Zdobnov E."/>
            <person name="Zhang P."/>
            <person name="Zhang Y."/>
            <person name="Zimin A.V."/>
            <person name="Baldwin J."/>
            <person name="Abdouelleil A."/>
            <person name="Abdulkadir J."/>
            <person name="Abebe A."/>
            <person name="Abera B."/>
            <person name="Abreu J."/>
            <person name="Acer S.C."/>
            <person name="Aftuck L."/>
            <person name="Alexander A."/>
            <person name="An P."/>
            <person name="Anderson E."/>
            <person name="Anderson S."/>
            <person name="Arachi H."/>
            <person name="Azer M."/>
            <person name="Bachantsang P."/>
            <person name="Barry A."/>
            <person name="Bayul T."/>
            <person name="Berlin A."/>
            <person name="Bessette D."/>
            <person name="Bloom T."/>
            <person name="Blye J."/>
            <person name="Boguslavskiy L."/>
            <person name="Bonnet C."/>
            <person name="Boukhgalter B."/>
            <person name="Bourzgui I."/>
            <person name="Brown A."/>
            <person name="Cahill P."/>
            <person name="Channer S."/>
            <person name="Cheshatsang Y."/>
            <person name="Chuda L."/>
            <person name="Citroen M."/>
            <person name="Collymore A."/>
            <person name="Cooke P."/>
            <person name="Costello M."/>
            <person name="D'Aco K."/>
            <person name="Daza R."/>
            <person name="De Haan G."/>
            <person name="DeGray S."/>
            <person name="DeMaso C."/>
            <person name="Dhargay N."/>
            <person name="Dooley K."/>
            <person name="Dooley E."/>
            <person name="Doricent M."/>
            <person name="Dorje P."/>
            <person name="Dorjee K."/>
            <person name="Dupes A."/>
            <person name="Elong R."/>
            <person name="Falk J."/>
            <person name="Farina A."/>
            <person name="Faro S."/>
            <person name="Ferguson D."/>
            <person name="Fisher S."/>
            <person name="Foley C.D."/>
            <person name="Franke A."/>
            <person name="Friedrich D."/>
            <person name="Gadbois L."/>
            <person name="Gearin G."/>
            <person name="Gearin C.R."/>
            <person name="Giannoukos G."/>
            <person name="Goode T."/>
            <person name="Graham J."/>
            <person name="Grandbois E."/>
            <person name="Grewal S."/>
            <person name="Gyaltsen K."/>
            <person name="Hafez N."/>
            <person name="Hagos B."/>
            <person name="Hall J."/>
            <person name="Henson C."/>
            <person name="Hollinger A."/>
            <person name="Honan T."/>
            <person name="Huard M.D."/>
            <person name="Hughes L."/>
            <person name="Hurhula B."/>
            <person name="Husby M.E."/>
            <person name="Kamat A."/>
            <person name="Kanga B."/>
            <person name="Kashin S."/>
            <person name="Khazanovich D."/>
            <person name="Kisner P."/>
            <person name="Lance K."/>
            <person name="Lara M."/>
            <person name="Lee W."/>
            <person name="Lennon N."/>
            <person name="Letendre F."/>
            <person name="LeVine R."/>
            <person name="Lipovsky A."/>
            <person name="Liu X."/>
            <person name="Liu J."/>
            <person name="Liu S."/>
            <person name="Lokyitsang T."/>
            <person name="Lokyitsang Y."/>
            <person name="Lubonja R."/>
            <person name="Lui A."/>
            <person name="MacDonald P."/>
            <person name="Magnisalis V."/>
            <person name="Maru K."/>
            <person name="Matthews C."/>
            <person name="McCusker W."/>
            <person name="McDonough S."/>
            <person name="Mehta T."/>
            <person name="Meldrim J."/>
            <person name="Meneus L."/>
            <person name="Mihai O."/>
            <person name="Mihalev A."/>
            <person name="Mihova T."/>
            <person name="Mittelman R."/>
            <person name="Mlenga V."/>
            <person name="Montmayeur A."/>
            <person name="Mulrain L."/>
            <person name="Navidi A."/>
            <person name="Naylor J."/>
            <person name="Negash T."/>
            <person name="Nguyen T."/>
            <person name="Nguyen N."/>
            <person name="Nicol R."/>
            <person name="Norbu C."/>
            <person name="Norbu N."/>
            <person name="Novod N."/>
            <person name="O'Neill B."/>
            <person name="Osman S."/>
            <person name="Markiewicz E."/>
            <person name="Oyono O.L."/>
            <person name="Patti C."/>
            <person name="Phunkhang P."/>
            <person name="Pierre F."/>
            <person name="Priest M."/>
            <person name="Raghuraman S."/>
            <person name="Rege F."/>
            <person name="Reyes R."/>
            <person name="Rise C."/>
            <person name="Rogov P."/>
            <person name="Ross K."/>
            <person name="Ryan E."/>
            <person name="Settipalli S."/>
            <person name="Shea T."/>
            <person name="Sherpa N."/>
            <person name="Shi L."/>
            <person name="Shih D."/>
            <person name="Sparrow T."/>
            <person name="Spaulding J."/>
            <person name="Stalker J."/>
            <person name="Stange-Thomann N."/>
            <person name="Stavropoulos S."/>
            <person name="Stone C."/>
            <person name="Strader C."/>
            <person name="Tesfaye S."/>
            <person name="Thomson T."/>
            <person name="Thoulutsang Y."/>
            <person name="Thoulutsang D."/>
            <person name="Topham K."/>
            <person name="Topping I."/>
            <person name="Tsamla T."/>
            <person name="Vassiliev H."/>
            <person name="Vo A."/>
            <person name="Wangchuk T."/>
            <person name="Wangdi T."/>
            <person name="Weiand M."/>
            <person name="Wilkinson J."/>
            <person name="Wilson A."/>
            <person name="Yadav S."/>
            <person name="Young G."/>
            <person name="Yu Q."/>
            <person name="Zembek L."/>
            <person name="Zhong D."/>
            <person name="Zimmer A."/>
            <person name="Zwirko Z."/>
            <person name="Jaffe D.B."/>
            <person name="Alvarez P."/>
            <person name="Brockman W."/>
            <person name="Butler J."/>
            <person name="Chin C."/>
            <person name="Gnerre S."/>
            <person name="Grabherr M."/>
            <person name="Kleber M."/>
            <person name="Mauceli E."/>
            <person name="MacCallum I."/>
        </authorList>
    </citation>
    <scope>NUCLEOTIDE SEQUENCE [LARGE SCALE GENOMIC DNA]</scope>
    <source>
        <strain evidence="28">Tucson 15010-1051.87</strain>
    </source>
</reference>
<evidence type="ECO:0000259" key="25">
    <source>
        <dbReference type="Pfam" id="PF11838"/>
    </source>
</evidence>
<keyword evidence="28" id="KW-1185">Reference proteome</keyword>
<dbReference type="EC" id="3.4.11.-" evidence="23"/>
<dbReference type="GO" id="GO:0043171">
    <property type="term" value="P:peptide catabolic process"/>
    <property type="evidence" value="ECO:0007669"/>
    <property type="project" value="TreeGrafter"/>
</dbReference>
<dbReference type="InterPro" id="IPR001930">
    <property type="entry name" value="Peptidase_M1"/>
</dbReference>
<dbReference type="AlphaFoldDB" id="B4M4T7"/>
<gene>
    <name evidence="27" type="primary">Dvir\GJ11001</name>
    <name evidence="27" type="ORF">Dvir_GJ11001</name>
</gene>
<evidence type="ECO:0000256" key="17">
    <source>
        <dbReference type="ARBA" id="ARBA00023180"/>
    </source>
</evidence>
<dbReference type="InterPro" id="IPR045357">
    <property type="entry name" value="Aminopeptidase_N-like_N"/>
</dbReference>
<evidence type="ECO:0000256" key="16">
    <source>
        <dbReference type="ARBA" id="ARBA00023157"/>
    </source>
</evidence>
<dbReference type="Proteomes" id="UP000008792">
    <property type="component" value="Unassembled WGS sequence"/>
</dbReference>
<dbReference type="GO" id="GO:0016285">
    <property type="term" value="F:alanyl aminopeptidase activity"/>
    <property type="evidence" value="ECO:0007669"/>
    <property type="project" value="UniProtKB-EC"/>
</dbReference>
<evidence type="ECO:0000256" key="8">
    <source>
        <dbReference type="ARBA" id="ARBA00022692"/>
    </source>
</evidence>
<accession>B4M4T7</accession>
<evidence type="ECO:0000256" key="7">
    <source>
        <dbReference type="ARBA" id="ARBA00022670"/>
    </source>
</evidence>
<comment type="similarity">
    <text evidence="4 23">Belongs to the peptidase M1 family.</text>
</comment>
<dbReference type="InterPro" id="IPR014782">
    <property type="entry name" value="Peptidase_M1_dom"/>
</dbReference>
<dbReference type="PANTHER" id="PTHR11533:SF253">
    <property type="entry name" value="AMINOPEPTIDASE-RELATED"/>
    <property type="match status" value="1"/>
</dbReference>
<feature type="binding site" evidence="21">
    <location>
        <position position="203"/>
    </location>
    <ligand>
        <name>Zn(2+)</name>
        <dbReference type="ChEBI" id="CHEBI:29105"/>
        <note>catalytic</note>
    </ligand>
</feature>
<dbReference type="OrthoDB" id="510539at2759"/>
<dbReference type="EMBL" id="CH940652">
    <property type="protein sequence ID" value="EDW59648.2"/>
    <property type="molecule type" value="Genomic_DNA"/>
</dbReference>
<dbReference type="SUPFAM" id="SSF63737">
    <property type="entry name" value="Leukotriene A4 hydrolase N-terminal domain"/>
    <property type="match status" value="1"/>
</dbReference>
<comment type="cofactor">
    <cofactor evidence="21 23">
        <name>Zn(2+)</name>
        <dbReference type="ChEBI" id="CHEBI:29105"/>
    </cofactor>
    <text evidence="21 23">Binds 1 zinc ion per subunit.</text>
</comment>
<dbReference type="InterPro" id="IPR034016">
    <property type="entry name" value="M1_APN-typ"/>
</dbReference>
<dbReference type="InterPro" id="IPR027268">
    <property type="entry name" value="Peptidase_M4/M1_CTD_sf"/>
</dbReference>
<keyword evidence="5" id="KW-1003">Cell membrane</keyword>
<dbReference type="FunFam" id="1.10.390.10:FF:000016">
    <property type="entry name" value="Glutamyl aminopeptidase"/>
    <property type="match status" value="1"/>
</dbReference>
<keyword evidence="6" id="KW-0336">GPI-anchor</keyword>
<keyword evidence="12 21" id="KW-0862">Zinc</keyword>
<dbReference type="GO" id="GO:0098552">
    <property type="term" value="C:side of membrane"/>
    <property type="evidence" value="ECO:0007669"/>
    <property type="project" value="UniProtKB-KW"/>
</dbReference>
<sequence>MSGYYASSYRDSADNCTRFISVTQFEPADARTAFPCFDEPNFKATFNITLGHHDQYNALSNMPILERIPICERQNWLWSIFKQTEVMSTYLVAYSINDFQGYASQNQECRVKFTTWARATAIEQCRYAAKIGPSLLVYYEEMFDIEYPLPKMDQLAVPDFSAGAMENWGLITYREAALFYAEEASSQLDKQHVANIIAHELAHQWFGNLVTMEWWNDLWLNEGFATYIATLGMEKLCSKWHVYEEQMLDNVLAVLNTDAYCNTRPIHQAVCQASQISELFDSITYRKGSVIIRMMHIFIGDVAFRRGLNCYLVKHAYSNARQEDLWLALTEAAHQCGSMPLDLDVQTVMDTWTLQKGIPLINVKRHYMMKTATITQQRFLLHDKEFVHKKLDPPLAEESCWFVPISYATDCSSNFIAAEPRAWLRCTEQHEPLPLELEQLPGDDEWLILNVQVGSPYRVMYDTHNWELIIKALHSRAFKRIHVMNRAQLLDDALALAWCGLMHYELALELLDYVRHEREYMPWRAALDQLDGIYRIVRHTSQYDEFQHFMHHLLGPIYCRLEGMQEDCDNRHHAAHKTLINKWACRLSLEDCVEHALRYYHRWFISRAPDETNPVPANLRSVVYCTAMRHGDAEDWNFLWQRYRSTTVASEQRLILLALGCTHKVCLLQRYLSIIYHEKSFIRKQDASQIFGAILRNDVGFHIARDFYFHNFQMLRDYYHSNTRELVGLLQQITQHSSSTRDYRQLRMFIHGHQELLQSSSRSLRRALEQAQANLRWRQEQLCEFTNQLSMRNCD</sequence>
<evidence type="ECO:0000256" key="18">
    <source>
        <dbReference type="ARBA" id="ARBA00023288"/>
    </source>
</evidence>
<evidence type="ECO:0000256" key="12">
    <source>
        <dbReference type="ARBA" id="ARBA00022833"/>
    </source>
</evidence>
<organism evidence="27 28">
    <name type="scientific">Drosophila virilis</name>
    <name type="common">Fruit fly</name>
    <dbReference type="NCBI Taxonomy" id="7244"/>
    <lineage>
        <taxon>Eukaryota</taxon>
        <taxon>Metazoa</taxon>
        <taxon>Ecdysozoa</taxon>
        <taxon>Arthropoda</taxon>
        <taxon>Hexapoda</taxon>
        <taxon>Insecta</taxon>
        <taxon>Pterygota</taxon>
        <taxon>Neoptera</taxon>
        <taxon>Endopterygota</taxon>
        <taxon>Diptera</taxon>
        <taxon>Brachycera</taxon>
        <taxon>Muscomorpha</taxon>
        <taxon>Ephydroidea</taxon>
        <taxon>Drosophilidae</taxon>
        <taxon>Drosophila</taxon>
    </lineage>
</organism>
<evidence type="ECO:0000256" key="4">
    <source>
        <dbReference type="ARBA" id="ARBA00010136"/>
    </source>
</evidence>
<feature type="binding site" evidence="20">
    <location>
        <position position="26"/>
    </location>
    <ligand>
        <name>substrate</name>
    </ligand>
</feature>
<evidence type="ECO:0000256" key="10">
    <source>
        <dbReference type="ARBA" id="ARBA00022729"/>
    </source>
</evidence>
<feature type="binding site" evidence="20">
    <location>
        <position position="724"/>
    </location>
    <ligand>
        <name>substrate</name>
    </ligand>
</feature>
<evidence type="ECO:0000256" key="23">
    <source>
        <dbReference type="RuleBase" id="RU364040"/>
    </source>
</evidence>
<dbReference type="SUPFAM" id="SSF55486">
    <property type="entry name" value="Metalloproteases ('zincins'), catalytic domain"/>
    <property type="match status" value="1"/>
</dbReference>
<feature type="domain" description="Aminopeptidase N-like N-terminal" evidence="26">
    <location>
        <begin position="1"/>
        <end position="91"/>
    </location>
</feature>
<evidence type="ECO:0000256" key="2">
    <source>
        <dbReference type="ARBA" id="ARBA00004167"/>
    </source>
</evidence>
<dbReference type="HOGENOM" id="CLU_003705_2_0_1"/>
<feature type="site" description="Transition state stabilizer" evidence="22">
    <location>
        <position position="285"/>
    </location>
</feature>
<comment type="catalytic activity">
    <reaction evidence="1">
        <text>Release of an N-terminal amino acid, Xaa-|-Yaa- from a peptide, amide or arylamide. Xaa is preferably Ala, but may be most amino acids including Pro (slow action). When a terminal hydrophobic residue is followed by a prolyl residue, the two may be released as an intact Xaa-Pro dipeptide.</text>
        <dbReference type="EC" id="3.4.11.2"/>
    </reaction>
</comment>
<evidence type="ECO:0000256" key="13">
    <source>
        <dbReference type="ARBA" id="ARBA00022989"/>
    </source>
</evidence>
<dbReference type="GO" id="GO:0042277">
    <property type="term" value="F:peptide binding"/>
    <property type="evidence" value="ECO:0007669"/>
    <property type="project" value="TreeGrafter"/>
</dbReference>
<feature type="binding site" evidence="20">
    <location>
        <begin position="163"/>
        <end position="167"/>
    </location>
    <ligand>
        <name>substrate</name>
    </ligand>
</feature>
<feature type="binding site" evidence="21">
    <location>
        <position position="222"/>
    </location>
    <ligand>
        <name>Zn(2+)</name>
        <dbReference type="ChEBI" id="CHEBI:29105"/>
        <note>catalytic</note>
    </ligand>
</feature>
<evidence type="ECO:0000256" key="1">
    <source>
        <dbReference type="ARBA" id="ARBA00000098"/>
    </source>
</evidence>
<keyword evidence="23" id="KW-0031">Aminopeptidase</keyword>
<dbReference type="InterPro" id="IPR042097">
    <property type="entry name" value="Aminopeptidase_N-like_N_sf"/>
</dbReference>
<evidence type="ECO:0000256" key="3">
    <source>
        <dbReference type="ARBA" id="ARBA00004609"/>
    </source>
</evidence>
<evidence type="ECO:0000313" key="27">
    <source>
        <dbReference type="EMBL" id="EDW59648.2"/>
    </source>
</evidence>
<dbReference type="eggNOG" id="KOG1046">
    <property type="taxonomic scope" value="Eukaryota"/>
</dbReference>
<dbReference type="Gene3D" id="1.10.390.10">
    <property type="entry name" value="Neutral Protease Domain 2"/>
    <property type="match status" value="1"/>
</dbReference>
<evidence type="ECO:0000259" key="26">
    <source>
        <dbReference type="Pfam" id="PF17900"/>
    </source>
</evidence>
<comment type="subcellular location">
    <subcellularLocation>
        <location evidence="3">Cell membrane</location>
        <topology evidence="3">Lipid-anchor</topology>
        <topology evidence="3">GPI-anchor</topology>
    </subcellularLocation>
    <subcellularLocation>
        <location evidence="2">Membrane</location>
        <topology evidence="2">Single-pass membrane protein</topology>
    </subcellularLocation>
</comment>
<feature type="binding site" evidence="21">
    <location>
        <position position="199"/>
    </location>
    <ligand>
        <name>Zn(2+)</name>
        <dbReference type="ChEBI" id="CHEBI:29105"/>
        <note>catalytic</note>
    </ligand>
</feature>
<evidence type="ECO:0000256" key="21">
    <source>
        <dbReference type="PIRSR" id="PIRSR634016-3"/>
    </source>
</evidence>
<keyword evidence="15" id="KW-0472">Membrane</keyword>
<dbReference type="Gene3D" id="1.25.50.20">
    <property type="match status" value="1"/>
</dbReference>
<evidence type="ECO:0000256" key="15">
    <source>
        <dbReference type="ARBA" id="ARBA00023136"/>
    </source>
</evidence>
<feature type="domain" description="Peptidase M1 membrane alanine aminopeptidase" evidence="24">
    <location>
        <begin position="127"/>
        <end position="352"/>
    </location>
</feature>
<dbReference type="KEGG" id="dvi:6632553"/>
<dbReference type="PANTHER" id="PTHR11533">
    <property type="entry name" value="PROTEASE M1 ZINC METALLOPROTEASE"/>
    <property type="match status" value="1"/>
</dbReference>
<evidence type="ECO:0000313" key="28">
    <source>
        <dbReference type="Proteomes" id="UP000008792"/>
    </source>
</evidence>
<dbReference type="GO" id="GO:0005615">
    <property type="term" value="C:extracellular space"/>
    <property type="evidence" value="ECO:0007669"/>
    <property type="project" value="TreeGrafter"/>
</dbReference>
<keyword evidence="9 21" id="KW-0479">Metal-binding</keyword>
<keyword evidence="18" id="KW-0449">Lipoprotein</keyword>
<dbReference type="Pfam" id="PF17900">
    <property type="entry name" value="Peptidase_M1_N"/>
    <property type="match status" value="1"/>
</dbReference>
<evidence type="ECO:0000256" key="6">
    <source>
        <dbReference type="ARBA" id="ARBA00022622"/>
    </source>
</evidence>
<evidence type="ECO:0000259" key="24">
    <source>
        <dbReference type="Pfam" id="PF01433"/>
    </source>
</evidence>
<evidence type="ECO:0000256" key="5">
    <source>
        <dbReference type="ARBA" id="ARBA00022475"/>
    </source>
</evidence>
<dbReference type="MEROPS" id="M01.A09"/>
<evidence type="ECO:0000256" key="14">
    <source>
        <dbReference type="ARBA" id="ARBA00023049"/>
    </source>
</evidence>
<dbReference type="CDD" id="cd09601">
    <property type="entry name" value="M1_APN-Q_like"/>
    <property type="match status" value="1"/>
</dbReference>
<dbReference type="Gene3D" id="2.60.40.1730">
    <property type="entry name" value="tricorn interacting facor f3 domain"/>
    <property type="match status" value="1"/>
</dbReference>
<feature type="domain" description="ERAP1-like C-terminal" evidence="25">
    <location>
        <begin position="446"/>
        <end position="772"/>
    </location>
</feature>
<dbReference type="GO" id="GO:0006508">
    <property type="term" value="P:proteolysis"/>
    <property type="evidence" value="ECO:0007669"/>
    <property type="project" value="UniProtKB-KW"/>
</dbReference>
<keyword evidence="14 23" id="KW-0482">Metalloprotease</keyword>
<evidence type="ECO:0000256" key="20">
    <source>
        <dbReference type="PIRSR" id="PIRSR634016-2"/>
    </source>
</evidence>
<evidence type="ECO:0000256" key="19">
    <source>
        <dbReference type="PIRSR" id="PIRSR634016-1"/>
    </source>
</evidence>
<feature type="active site" description="Proton acceptor" evidence="19">
    <location>
        <position position="200"/>
    </location>
</feature>
<dbReference type="GO" id="GO:0070006">
    <property type="term" value="F:metalloaminopeptidase activity"/>
    <property type="evidence" value="ECO:0007669"/>
    <property type="project" value="TreeGrafter"/>
</dbReference>
<keyword evidence="11 23" id="KW-0378">Hydrolase</keyword>
<dbReference type="InParanoid" id="B4M4T7"/>
<evidence type="ECO:0000256" key="11">
    <source>
        <dbReference type="ARBA" id="ARBA00022801"/>
    </source>
</evidence>
<dbReference type="InterPro" id="IPR050344">
    <property type="entry name" value="Peptidase_M1_aminopeptidases"/>
</dbReference>
<keyword evidence="10" id="KW-0732">Signal</keyword>
<keyword evidence="16" id="KW-1015">Disulfide bond</keyword>
<dbReference type="Gene3D" id="2.60.40.1910">
    <property type="match status" value="1"/>
</dbReference>
<dbReference type="PRINTS" id="PR00756">
    <property type="entry name" value="ALADIPTASE"/>
</dbReference>
<dbReference type="GO" id="GO:0005737">
    <property type="term" value="C:cytoplasm"/>
    <property type="evidence" value="ECO:0007669"/>
    <property type="project" value="TreeGrafter"/>
</dbReference>
<keyword evidence="8" id="KW-0812">Transmembrane</keyword>
<name>B4M4T7_DROVI</name>
<protein>
    <recommendedName>
        <fullName evidence="23">Aminopeptidase</fullName>
        <ecNumber evidence="23">3.4.11.-</ecNumber>
    </recommendedName>
</protein>
<evidence type="ECO:0000256" key="9">
    <source>
        <dbReference type="ARBA" id="ARBA00022723"/>
    </source>
</evidence>
<keyword evidence="7 23" id="KW-0645">Protease</keyword>
<dbReference type="InterPro" id="IPR024571">
    <property type="entry name" value="ERAP1-like_C_dom"/>
</dbReference>
<proteinExistence type="inferred from homology"/>
<keyword evidence="13" id="KW-1133">Transmembrane helix</keyword>
<dbReference type="Pfam" id="PF11838">
    <property type="entry name" value="ERAP1_C"/>
    <property type="match status" value="1"/>
</dbReference>
<dbReference type="GO" id="GO:0008270">
    <property type="term" value="F:zinc ion binding"/>
    <property type="evidence" value="ECO:0007669"/>
    <property type="project" value="UniProtKB-UniRule"/>
</dbReference>